<dbReference type="InterPro" id="IPR001647">
    <property type="entry name" value="HTH_TetR"/>
</dbReference>
<accession>A0A9X5BDH9</accession>
<keyword evidence="3" id="KW-0804">Transcription</keyword>
<dbReference type="Pfam" id="PF00440">
    <property type="entry name" value="TetR_N"/>
    <property type="match status" value="1"/>
</dbReference>
<dbReference type="Gene3D" id="1.10.10.60">
    <property type="entry name" value="Homeodomain-like"/>
    <property type="match status" value="1"/>
</dbReference>
<evidence type="ECO:0000259" key="5">
    <source>
        <dbReference type="PROSITE" id="PS50977"/>
    </source>
</evidence>
<gene>
    <name evidence="6" type="ORF">D5281_03360</name>
</gene>
<dbReference type="OrthoDB" id="9814703at2"/>
<organism evidence="6 7">
    <name type="scientific">Parablautia muri</name>
    <dbReference type="NCBI Taxonomy" id="2320879"/>
    <lineage>
        <taxon>Bacteria</taxon>
        <taxon>Bacillati</taxon>
        <taxon>Bacillota</taxon>
        <taxon>Clostridia</taxon>
        <taxon>Lachnospirales</taxon>
        <taxon>Lachnospiraceae</taxon>
        <taxon>Parablautia</taxon>
    </lineage>
</organism>
<dbReference type="SUPFAM" id="SSF46689">
    <property type="entry name" value="Homeodomain-like"/>
    <property type="match status" value="1"/>
</dbReference>
<dbReference type="PROSITE" id="PS50977">
    <property type="entry name" value="HTH_TETR_2"/>
    <property type="match status" value="1"/>
</dbReference>
<keyword evidence="1" id="KW-0805">Transcription regulation</keyword>
<evidence type="ECO:0000313" key="6">
    <source>
        <dbReference type="EMBL" id="NBJ91652.1"/>
    </source>
</evidence>
<dbReference type="PANTHER" id="PTHR47506">
    <property type="entry name" value="TRANSCRIPTIONAL REGULATORY PROTEIN"/>
    <property type="match status" value="1"/>
</dbReference>
<reference evidence="6" key="1">
    <citation type="submission" date="2018-09" db="EMBL/GenBank/DDBJ databases">
        <title>Murine metabolic-syndrome-specific gut microbial biobank.</title>
        <authorList>
            <person name="Liu C."/>
        </authorList>
    </citation>
    <scope>NUCLEOTIDE SEQUENCE</scope>
    <source>
        <strain evidence="6">D42-62</strain>
    </source>
</reference>
<dbReference type="InterPro" id="IPR036271">
    <property type="entry name" value="Tet_transcr_reg_TetR-rel_C_sf"/>
</dbReference>
<dbReference type="InterPro" id="IPR041612">
    <property type="entry name" value="YfiR_C"/>
</dbReference>
<evidence type="ECO:0000256" key="1">
    <source>
        <dbReference type="ARBA" id="ARBA00023015"/>
    </source>
</evidence>
<evidence type="ECO:0000256" key="3">
    <source>
        <dbReference type="ARBA" id="ARBA00023163"/>
    </source>
</evidence>
<dbReference type="GO" id="GO:0003677">
    <property type="term" value="F:DNA binding"/>
    <property type="evidence" value="ECO:0007669"/>
    <property type="project" value="UniProtKB-UniRule"/>
</dbReference>
<dbReference type="Pfam" id="PF17922">
    <property type="entry name" value="TetR_C_17"/>
    <property type="match status" value="1"/>
</dbReference>
<keyword evidence="2 4" id="KW-0238">DNA-binding</keyword>
<proteinExistence type="predicted"/>
<sequence length="196" mass="22370">MSEKSVQKKKYIVETARKVFMEKGFKTVTMKNIVEACEISRGGLYLYFQNTSELFEEVLKLEQEEADDVFEEGIPEGASPSDILALFLKEQKKELLNLKPSLNMAIYEYFFNCNIPAKDNLLKKQFEEAVYVIEKLIQAGNESGEFYCGDPRGAARNIMYVLEGLKIASQTRGIQEAAVDREILYVMQGLIGEDYE</sequence>
<dbReference type="EMBL" id="QZDT01000003">
    <property type="protein sequence ID" value="NBJ91652.1"/>
    <property type="molecule type" value="Genomic_DNA"/>
</dbReference>
<dbReference type="PANTHER" id="PTHR47506:SF1">
    <property type="entry name" value="HTH-TYPE TRANSCRIPTIONAL REGULATOR YJDC"/>
    <property type="match status" value="1"/>
</dbReference>
<protein>
    <submittedName>
        <fullName evidence="6">TetR/AcrR family transcriptional regulator</fullName>
    </submittedName>
</protein>
<feature type="DNA-binding region" description="H-T-H motif" evidence="4">
    <location>
        <begin position="29"/>
        <end position="48"/>
    </location>
</feature>
<dbReference type="PRINTS" id="PR00455">
    <property type="entry name" value="HTHTETR"/>
</dbReference>
<dbReference type="PROSITE" id="PS01081">
    <property type="entry name" value="HTH_TETR_1"/>
    <property type="match status" value="1"/>
</dbReference>
<dbReference type="InterPro" id="IPR009057">
    <property type="entry name" value="Homeodomain-like_sf"/>
</dbReference>
<keyword evidence="7" id="KW-1185">Reference proteome</keyword>
<evidence type="ECO:0000256" key="2">
    <source>
        <dbReference type="ARBA" id="ARBA00023125"/>
    </source>
</evidence>
<name>A0A9X5BDH9_9FIRM</name>
<dbReference type="InterPro" id="IPR023772">
    <property type="entry name" value="DNA-bd_HTH_TetR-type_CS"/>
</dbReference>
<comment type="caution">
    <text evidence="6">The sequence shown here is derived from an EMBL/GenBank/DDBJ whole genome shotgun (WGS) entry which is preliminary data.</text>
</comment>
<dbReference type="SUPFAM" id="SSF48498">
    <property type="entry name" value="Tetracyclin repressor-like, C-terminal domain"/>
    <property type="match status" value="1"/>
</dbReference>
<dbReference type="AlphaFoldDB" id="A0A9X5BDH9"/>
<dbReference type="Proteomes" id="UP001154420">
    <property type="component" value="Unassembled WGS sequence"/>
</dbReference>
<evidence type="ECO:0000256" key="4">
    <source>
        <dbReference type="PROSITE-ProRule" id="PRU00335"/>
    </source>
</evidence>
<evidence type="ECO:0000313" key="7">
    <source>
        <dbReference type="Proteomes" id="UP001154420"/>
    </source>
</evidence>
<dbReference type="RefSeq" id="WP_160558740.1">
    <property type="nucleotide sequence ID" value="NZ_QZDT01000003.1"/>
</dbReference>
<dbReference type="Gene3D" id="1.10.357.10">
    <property type="entry name" value="Tetracycline Repressor, domain 2"/>
    <property type="match status" value="1"/>
</dbReference>
<feature type="domain" description="HTH tetR-type" evidence="5">
    <location>
        <begin position="6"/>
        <end position="66"/>
    </location>
</feature>